<gene>
    <name evidence="2" type="ORF">SAMN05216464_1189</name>
</gene>
<protein>
    <recommendedName>
        <fullName evidence="1">IrrE N-terminal-like domain-containing protein</fullName>
    </recommendedName>
</protein>
<dbReference type="PANTHER" id="PTHR43236:SF1">
    <property type="entry name" value="BLL7220 PROTEIN"/>
    <property type="match status" value="1"/>
</dbReference>
<dbReference type="OrthoDB" id="9794834at2"/>
<evidence type="ECO:0000259" key="1">
    <source>
        <dbReference type="Pfam" id="PF06114"/>
    </source>
</evidence>
<dbReference type="EMBL" id="FNAI01000018">
    <property type="protein sequence ID" value="SDF43605.1"/>
    <property type="molecule type" value="Genomic_DNA"/>
</dbReference>
<sequence length="257" mass="29731">MKIAPAFVAKKLVNQLGITDMAPIDIKELIIYHNGMVKESDLKNCDGRLVMKQGRSIVTIDSKIEFEQRKRYVLAHELGHILLHADKEASFTDDDTTLEGYKKGPQEKEANDFAAELLMPRELFEANCEKKKFSPELISELAQKFNTSLTSTVYRFVDLGNHPIATFYSKNKNVQYWKKSADLYYKIPDINKLNVPSDSVANEFYVFNRIYPKKDAIQEITKSTWFELGKYDRDTPMYEFCIVTPLYNSVLSVIWEQ</sequence>
<dbReference type="Proteomes" id="UP000199072">
    <property type="component" value="Unassembled WGS sequence"/>
</dbReference>
<evidence type="ECO:0000313" key="3">
    <source>
        <dbReference type="Proteomes" id="UP000199072"/>
    </source>
</evidence>
<dbReference type="InterPro" id="IPR010359">
    <property type="entry name" value="IrrE_HExxH"/>
</dbReference>
<dbReference type="PANTHER" id="PTHR43236">
    <property type="entry name" value="ANTITOXIN HIGA1"/>
    <property type="match status" value="1"/>
</dbReference>
<dbReference type="STRING" id="1391627.SAMN05216464_1189"/>
<organism evidence="2 3">
    <name type="scientific">Mucilaginibacter pineti</name>
    <dbReference type="NCBI Taxonomy" id="1391627"/>
    <lineage>
        <taxon>Bacteria</taxon>
        <taxon>Pseudomonadati</taxon>
        <taxon>Bacteroidota</taxon>
        <taxon>Sphingobacteriia</taxon>
        <taxon>Sphingobacteriales</taxon>
        <taxon>Sphingobacteriaceae</taxon>
        <taxon>Mucilaginibacter</taxon>
    </lineage>
</organism>
<accession>A0A1G7L2B0</accession>
<dbReference type="Gene3D" id="1.10.10.2910">
    <property type="match status" value="1"/>
</dbReference>
<dbReference type="Pfam" id="PF06114">
    <property type="entry name" value="Peptidase_M78"/>
    <property type="match status" value="1"/>
</dbReference>
<feature type="domain" description="IrrE N-terminal-like" evidence="1">
    <location>
        <begin position="41"/>
        <end position="156"/>
    </location>
</feature>
<dbReference type="AlphaFoldDB" id="A0A1G7L2B0"/>
<reference evidence="2 3" key="1">
    <citation type="submission" date="2016-10" db="EMBL/GenBank/DDBJ databases">
        <authorList>
            <person name="de Groot N.N."/>
        </authorList>
    </citation>
    <scope>NUCLEOTIDE SEQUENCE [LARGE SCALE GENOMIC DNA]</scope>
    <source>
        <strain evidence="2 3">47C3B</strain>
    </source>
</reference>
<evidence type="ECO:0000313" key="2">
    <source>
        <dbReference type="EMBL" id="SDF43605.1"/>
    </source>
</evidence>
<dbReference type="InterPro" id="IPR052345">
    <property type="entry name" value="Rad_response_metalloprotease"/>
</dbReference>
<name>A0A1G7L2B0_9SPHI</name>
<keyword evidence="3" id="KW-1185">Reference proteome</keyword>
<dbReference type="RefSeq" id="WP_091155346.1">
    <property type="nucleotide sequence ID" value="NZ_FNAI01000018.1"/>
</dbReference>
<proteinExistence type="predicted"/>